<accession>A0A502HXY1</accession>
<evidence type="ECO:0000313" key="1">
    <source>
        <dbReference type="EMBL" id="TPG77980.1"/>
    </source>
</evidence>
<protein>
    <submittedName>
        <fullName evidence="1">Uncharacterized protein</fullName>
    </submittedName>
</protein>
<sequence>MWAAEELIIAGQSFSGFPILLWDSMESVVPFTTLQLSSSMPLLNVQIFSCEIDAGTSSA</sequence>
<name>A0A502HXY1_9PSED</name>
<proteinExistence type="predicted"/>
<organism evidence="1 2">
    <name type="scientific">Pseudomonas mandelii</name>
    <dbReference type="NCBI Taxonomy" id="75612"/>
    <lineage>
        <taxon>Bacteria</taxon>
        <taxon>Pseudomonadati</taxon>
        <taxon>Pseudomonadota</taxon>
        <taxon>Gammaproteobacteria</taxon>
        <taxon>Pseudomonadales</taxon>
        <taxon>Pseudomonadaceae</taxon>
        <taxon>Pseudomonas</taxon>
    </lineage>
</organism>
<comment type="caution">
    <text evidence="1">The sequence shown here is derived from an EMBL/GenBank/DDBJ whole genome shotgun (WGS) entry which is preliminary data.</text>
</comment>
<dbReference type="Proteomes" id="UP000320914">
    <property type="component" value="Unassembled WGS sequence"/>
</dbReference>
<gene>
    <name evidence="1" type="ORF">EAH74_27195</name>
</gene>
<reference evidence="1 2" key="1">
    <citation type="journal article" date="2019" name="Environ. Microbiol.">
        <title>Species interactions and distinct microbial communities in high Arctic permafrost affected cryosols are associated with the CH4 and CO2 gas fluxes.</title>
        <authorList>
            <person name="Altshuler I."/>
            <person name="Hamel J."/>
            <person name="Turney S."/>
            <person name="Magnuson E."/>
            <person name="Levesque R."/>
            <person name="Greer C."/>
            <person name="Whyte L.G."/>
        </authorList>
    </citation>
    <scope>NUCLEOTIDE SEQUENCE [LARGE SCALE GENOMIC DNA]</scope>
    <source>
        <strain evidence="1 2">OWC5</strain>
    </source>
</reference>
<dbReference type="EMBL" id="RCZA01000013">
    <property type="protein sequence ID" value="TPG77980.1"/>
    <property type="molecule type" value="Genomic_DNA"/>
</dbReference>
<evidence type="ECO:0000313" key="2">
    <source>
        <dbReference type="Proteomes" id="UP000320914"/>
    </source>
</evidence>
<dbReference type="AlphaFoldDB" id="A0A502HXY1"/>